<evidence type="ECO:0000313" key="6">
    <source>
        <dbReference type="EMBL" id="AGH17109.1"/>
    </source>
</evidence>
<keyword evidence="7" id="KW-1185">Reference proteome</keyword>
<feature type="binding site" evidence="5">
    <location>
        <position position="138"/>
    </location>
    <ligand>
        <name>S-adenosyl-L-methionine</name>
        <dbReference type="ChEBI" id="CHEBI:59789"/>
    </ligand>
</feature>
<reference evidence="6 7" key="1">
    <citation type="journal article" date="2013" name="Genome Announc.">
        <title>Complete Genome Sequence of a Chinese Strain of 'Candidatus Liberibacter asiaticus'.</title>
        <authorList>
            <person name="Lin H."/>
            <person name="Han C.S."/>
            <person name="Liu B."/>
            <person name="Lou B."/>
            <person name="Bai X."/>
            <person name="Deng C."/>
            <person name="Civerolo E.L."/>
            <person name="Gupta G."/>
        </authorList>
    </citation>
    <scope>NUCLEOTIDE SEQUENCE [LARGE SCALE GENOMIC DNA]</scope>
    <source>
        <strain evidence="7">gxpsy</strain>
    </source>
</reference>
<dbReference type="Pfam" id="PF13489">
    <property type="entry name" value="Methyltransf_23"/>
    <property type="match status" value="1"/>
</dbReference>
<name>A0ABN4B0X9_LIBAS</name>
<comment type="similarity">
    <text evidence="5">Belongs to the methyltransferase superfamily. UbiG/COQ3 family.</text>
</comment>
<keyword evidence="4 5" id="KW-0949">S-adenosyl-L-methionine</keyword>
<dbReference type="EC" id="2.1.1.64" evidence="5"/>
<dbReference type="GeneID" id="93077106"/>
<evidence type="ECO:0000313" key="7">
    <source>
        <dbReference type="Proteomes" id="UP000011820"/>
    </source>
</evidence>
<evidence type="ECO:0000256" key="1">
    <source>
        <dbReference type="ARBA" id="ARBA00022603"/>
    </source>
</evidence>
<keyword evidence="2 5" id="KW-0808">Transferase</keyword>
<gene>
    <name evidence="5" type="primary">ubiG</name>
    <name evidence="6" type="ORF">WSI_03695</name>
</gene>
<dbReference type="HAMAP" id="MF_00472">
    <property type="entry name" value="UbiG"/>
    <property type="match status" value="1"/>
</dbReference>
<keyword evidence="1 5" id="KW-0489">Methyltransferase</keyword>
<organism evidence="6 7">
    <name type="scientific">Candidatus Liberibacter asiaticus str. gxpsy</name>
    <dbReference type="NCBI Taxonomy" id="1174529"/>
    <lineage>
        <taxon>Bacteria</taxon>
        <taxon>Pseudomonadati</taxon>
        <taxon>Pseudomonadota</taxon>
        <taxon>Alphaproteobacteria</taxon>
        <taxon>Hyphomicrobiales</taxon>
        <taxon>Rhizobiaceae</taxon>
        <taxon>Liberibacter</taxon>
    </lineage>
</organism>
<dbReference type="Gene3D" id="3.40.50.150">
    <property type="entry name" value="Vaccinia Virus protein VP39"/>
    <property type="match status" value="1"/>
</dbReference>
<dbReference type="PANTHER" id="PTHR43464">
    <property type="entry name" value="METHYLTRANSFERASE"/>
    <property type="match status" value="1"/>
</dbReference>
<proteinExistence type="inferred from homology"/>
<evidence type="ECO:0000256" key="3">
    <source>
        <dbReference type="ARBA" id="ARBA00022688"/>
    </source>
</evidence>
<evidence type="ECO:0000256" key="4">
    <source>
        <dbReference type="ARBA" id="ARBA00022691"/>
    </source>
</evidence>
<dbReference type="PANTHER" id="PTHR43464:SF19">
    <property type="entry name" value="UBIQUINONE BIOSYNTHESIS O-METHYLTRANSFERASE, MITOCHONDRIAL"/>
    <property type="match status" value="1"/>
</dbReference>
<sequence length="254" mass="29008">MKKKYPNYTTKNQDAINQFSNIASEWWEPTGKFKPLHQINPVRIKYIQDKIMQHFQCKSDDTHPFKGLRILDLGCGGGLLSEPMAQMGATVTGIDPSTKNIAIAKNHANMKNINIDYRVSCAEEIAETDEKFDIILNMEVIEHVDNIPYFIKTCCSLLLSNGLMFISTINRNLKAMLLAIIGAEYLLQWLPKGTHQYDKFIKPTEMECFLAANKVKIIDRVGVVYNVFCNKWQLSAKNMDVNYMVLGHLPKTEQ</sequence>
<dbReference type="NCBIfam" id="TIGR01983">
    <property type="entry name" value="UbiG"/>
    <property type="match status" value="1"/>
</dbReference>
<comment type="catalytic activity">
    <reaction evidence="5">
        <text>a 3-(all-trans-polyprenyl)benzene-1,2-diol + S-adenosyl-L-methionine = a 2-methoxy-6-(all-trans-polyprenyl)phenol + S-adenosyl-L-homocysteine + H(+)</text>
        <dbReference type="Rhea" id="RHEA:31411"/>
        <dbReference type="Rhea" id="RHEA-COMP:9550"/>
        <dbReference type="Rhea" id="RHEA-COMP:9551"/>
        <dbReference type="ChEBI" id="CHEBI:15378"/>
        <dbReference type="ChEBI" id="CHEBI:57856"/>
        <dbReference type="ChEBI" id="CHEBI:59789"/>
        <dbReference type="ChEBI" id="CHEBI:62729"/>
        <dbReference type="ChEBI" id="CHEBI:62731"/>
        <dbReference type="EC" id="2.1.1.222"/>
    </reaction>
</comment>
<dbReference type="SUPFAM" id="SSF53335">
    <property type="entry name" value="S-adenosyl-L-methionine-dependent methyltransferases"/>
    <property type="match status" value="1"/>
</dbReference>
<protein>
    <recommendedName>
        <fullName evidence="5">Ubiquinone biosynthesis O-methyltransferase</fullName>
    </recommendedName>
    <alternativeName>
        <fullName evidence="5">2-polyprenyl-6-hydroxyphenol methylase</fullName>
        <ecNumber evidence="5">2.1.1.222</ecNumber>
    </alternativeName>
    <alternativeName>
        <fullName evidence="5">3-demethylubiquinone 3-O-methyltransferase</fullName>
        <ecNumber evidence="5">2.1.1.64</ecNumber>
    </alternativeName>
</protein>
<feature type="binding site" evidence="5">
    <location>
        <position position="43"/>
    </location>
    <ligand>
        <name>S-adenosyl-L-methionine</name>
        <dbReference type="ChEBI" id="CHEBI:59789"/>
    </ligand>
</feature>
<comment type="catalytic activity">
    <reaction evidence="5">
        <text>a 3-demethylubiquinol + S-adenosyl-L-methionine = a ubiquinol + S-adenosyl-L-homocysteine + H(+)</text>
        <dbReference type="Rhea" id="RHEA:44380"/>
        <dbReference type="Rhea" id="RHEA-COMP:9566"/>
        <dbReference type="Rhea" id="RHEA-COMP:10914"/>
        <dbReference type="ChEBI" id="CHEBI:15378"/>
        <dbReference type="ChEBI" id="CHEBI:17976"/>
        <dbReference type="ChEBI" id="CHEBI:57856"/>
        <dbReference type="ChEBI" id="CHEBI:59789"/>
        <dbReference type="ChEBI" id="CHEBI:84422"/>
        <dbReference type="EC" id="2.1.1.64"/>
    </reaction>
</comment>
<dbReference type="InterPro" id="IPR010233">
    <property type="entry name" value="UbiG_MeTrfase"/>
</dbReference>
<dbReference type="RefSeq" id="WP_015452705.1">
    <property type="nucleotide sequence ID" value="NC_020549.1"/>
</dbReference>
<feature type="binding site" evidence="5">
    <location>
        <position position="95"/>
    </location>
    <ligand>
        <name>S-adenosyl-L-methionine</name>
        <dbReference type="ChEBI" id="CHEBI:59789"/>
    </ligand>
</feature>
<dbReference type="Proteomes" id="UP000011820">
    <property type="component" value="Chromosome"/>
</dbReference>
<evidence type="ECO:0000256" key="2">
    <source>
        <dbReference type="ARBA" id="ARBA00022679"/>
    </source>
</evidence>
<accession>A0ABN4B0X9</accession>
<keyword evidence="3 5" id="KW-0831">Ubiquinone biosynthesis</keyword>
<evidence type="ECO:0000256" key="5">
    <source>
        <dbReference type="HAMAP-Rule" id="MF_00472"/>
    </source>
</evidence>
<feature type="binding site" evidence="5">
    <location>
        <position position="74"/>
    </location>
    <ligand>
        <name>S-adenosyl-L-methionine</name>
        <dbReference type="ChEBI" id="CHEBI:59789"/>
    </ligand>
</feature>
<dbReference type="EMBL" id="CP004005">
    <property type="protein sequence ID" value="AGH17109.1"/>
    <property type="molecule type" value="Genomic_DNA"/>
</dbReference>
<dbReference type="InterPro" id="IPR029063">
    <property type="entry name" value="SAM-dependent_MTases_sf"/>
</dbReference>
<comment type="pathway">
    <text evidence="5">Cofactor biosynthesis; ubiquinone biosynthesis.</text>
</comment>
<dbReference type="EC" id="2.1.1.222" evidence="5"/>
<comment type="function">
    <text evidence="5">O-methyltransferase that catalyzes the 2 O-methylation steps in the ubiquinone biosynthetic pathway.</text>
</comment>